<reference evidence="2" key="1">
    <citation type="submission" date="2024-04" db="EMBL/GenBank/DDBJ databases">
        <authorList>
            <consortium name="Molecular Ecology Group"/>
        </authorList>
    </citation>
    <scope>NUCLEOTIDE SEQUENCE</scope>
</reference>
<feature type="region of interest" description="Disordered" evidence="1">
    <location>
        <begin position="1"/>
        <end position="40"/>
    </location>
</feature>
<proteinExistence type="predicted"/>
<organism evidence="2 3">
    <name type="scientific">Lasius platythorax</name>
    <dbReference type="NCBI Taxonomy" id="488582"/>
    <lineage>
        <taxon>Eukaryota</taxon>
        <taxon>Metazoa</taxon>
        <taxon>Ecdysozoa</taxon>
        <taxon>Arthropoda</taxon>
        <taxon>Hexapoda</taxon>
        <taxon>Insecta</taxon>
        <taxon>Pterygota</taxon>
        <taxon>Neoptera</taxon>
        <taxon>Endopterygota</taxon>
        <taxon>Hymenoptera</taxon>
        <taxon>Apocrita</taxon>
        <taxon>Aculeata</taxon>
        <taxon>Formicoidea</taxon>
        <taxon>Formicidae</taxon>
        <taxon>Formicinae</taxon>
        <taxon>Lasius</taxon>
        <taxon>Lasius</taxon>
    </lineage>
</organism>
<dbReference type="EMBL" id="OZ034837">
    <property type="protein sequence ID" value="CAL1678615.1"/>
    <property type="molecule type" value="Genomic_DNA"/>
</dbReference>
<dbReference type="AlphaFoldDB" id="A0AAV2NFX3"/>
<accession>A0AAV2NFX3</accession>
<feature type="compositionally biased region" description="Basic and acidic residues" evidence="1">
    <location>
        <begin position="19"/>
        <end position="28"/>
    </location>
</feature>
<protein>
    <submittedName>
        <fullName evidence="2">Uncharacterized protein</fullName>
    </submittedName>
</protein>
<evidence type="ECO:0000256" key="1">
    <source>
        <dbReference type="SAM" id="MobiDB-lite"/>
    </source>
</evidence>
<evidence type="ECO:0000313" key="3">
    <source>
        <dbReference type="Proteomes" id="UP001497644"/>
    </source>
</evidence>
<sequence>MENTGRMGKGVDSFGEGWKGSKSDEDSNRGGAGSGFHVLQNSGNQLDCICERRDTTDISEGTFKYPSSISVSIEM</sequence>
<evidence type="ECO:0000313" key="2">
    <source>
        <dbReference type="EMBL" id="CAL1678615.1"/>
    </source>
</evidence>
<dbReference type="Proteomes" id="UP001497644">
    <property type="component" value="Chromosome 14"/>
</dbReference>
<name>A0AAV2NFX3_9HYME</name>
<keyword evidence="3" id="KW-1185">Reference proteome</keyword>
<gene>
    <name evidence="2" type="ORF">LPLAT_LOCUS4428</name>
</gene>